<sequence>MSVYLIRLNDKDADNQAKYKCDPDGKKPSADFLPHLHSYNLHINHGAIIAYSYKRWEMPRVLFLFIPFY</sequence>
<evidence type="ECO:0000313" key="2">
    <source>
        <dbReference type="Proteomes" id="UP000609323"/>
    </source>
</evidence>
<comment type="caution">
    <text evidence="1">The sequence shown here is derived from an EMBL/GenBank/DDBJ whole genome shotgun (WGS) entry which is preliminary data.</text>
</comment>
<keyword evidence="2" id="KW-1185">Reference proteome</keyword>
<gene>
    <name evidence="1" type="ORF">GCM10010917_05450</name>
</gene>
<accession>A0ABQ1FPY1</accession>
<proteinExistence type="predicted"/>
<organism evidence="1 2">
    <name type="scientific">Paenibacillus physcomitrellae</name>
    <dbReference type="NCBI Taxonomy" id="1619311"/>
    <lineage>
        <taxon>Bacteria</taxon>
        <taxon>Bacillati</taxon>
        <taxon>Bacillota</taxon>
        <taxon>Bacilli</taxon>
        <taxon>Bacillales</taxon>
        <taxon>Paenibacillaceae</taxon>
        <taxon>Paenibacillus</taxon>
    </lineage>
</organism>
<protein>
    <submittedName>
        <fullName evidence="1">Uncharacterized protein</fullName>
    </submittedName>
</protein>
<dbReference type="Proteomes" id="UP000609323">
    <property type="component" value="Unassembled WGS sequence"/>
</dbReference>
<reference evidence="2" key="1">
    <citation type="journal article" date="2019" name="Int. J. Syst. Evol. Microbiol.">
        <title>The Global Catalogue of Microorganisms (GCM) 10K type strain sequencing project: providing services to taxonomists for standard genome sequencing and annotation.</title>
        <authorList>
            <consortium name="The Broad Institute Genomics Platform"/>
            <consortium name="The Broad Institute Genome Sequencing Center for Infectious Disease"/>
            <person name="Wu L."/>
            <person name="Ma J."/>
        </authorList>
    </citation>
    <scope>NUCLEOTIDE SEQUENCE [LARGE SCALE GENOMIC DNA]</scope>
    <source>
        <strain evidence="2">CGMCC 1.15044</strain>
    </source>
</reference>
<dbReference type="EMBL" id="BMHF01000001">
    <property type="protein sequence ID" value="GGA23619.1"/>
    <property type="molecule type" value="Genomic_DNA"/>
</dbReference>
<name>A0ABQ1FPY1_9BACL</name>
<evidence type="ECO:0000313" key="1">
    <source>
        <dbReference type="EMBL" id="GGA23619.1"/>
    </source>
</evidence>